<name>A0A9Q1GMZ0_9CARY</name>
<dbReference type="AlphaFoldDB" id="A0A9Q1GMZ0"/>
<dbReference type="Proteomes" id="UP001153076">
    <property type="component" value="Unassembled WGS sequence"/>
</dbReference>
<protein>
    <submittedName>
        <fullName evidence="2">Uncharacterized protein</fullName>
    </submittedName>
</protein>
<accession>A0A9Q1GMZ0</accession>
<organism evidence="2 3">
    <name type="scientific">Carnegiea gigantea</name>
    <dbReference type="NCBI Taxonomy" id="171969"/>
    <lineage>
        <taxon>Eukaryota</taxon>
        <taxon>Viridiplantae</taxon>
        <taxon>Streptophyta</taxon>
        <taxon>Embryophyta</taxon>
        <taxon>Tracheophyta</taxon>
        <taxon>Spermatophyta</taxon>
        <taxon>Magnoliopsida</taxon>
        <taxon>eudicotyledons</taxon>
        <taxon>Gunneridae</taxon>
        <taxon>Pentapetalae</taxon>
        <taxon>Caryophyllales</taxon>
        <taxon>Cactineae</taxon>
        <taxon>Cactaceae</taxon>
        <taxon>Cactoideae</taxon>
        <taxon>Echinocereeae</taxon>
        <taxon>Carnegiea</taxon>
    </lineage>
</organism>
<dbReference type="EMBL" id="JAKOGI010002378">
    <property type="protein sequence ID" value="KAJ8422139.1"/>
    <property type="molecule type" value="Genomic_DNA"/>
</dbReference>
<reference evidence="2" key="1">
    <citation type="submission" date="2022-04" db="EMBL/GenBank/DDBJ databases">
        <title>Carnegiea gigantea Genome sequencing and assembly v2.</title>
        <authorList>
            <person name="Copetti D."/>
            <person name="Sanderson M.J."/>
            <person name="Burquez A."/>
            <person name="Wojciechowski M.F."/>
        </authorList>
    </citation>
    <scope>NUCLEOTIDE SEQUENCE</scope>
    <source>
        <strain evidence="2">SGP5-SGP5p</strain>
        <tissue evidence="2">Aerial part</tissue>
    </source>
</reference>
<evidence type="ECO:0000256" key="1">
    <source>
        <dbReference type="SAM" id="MobiDB-lite"/>
    </source>
</evidence>
<feature type="region of interest" description="Disordered" evidence="1">
    <location>
        <begin position="124"/>
        <end position="157"/>
    </location>
</feature>
<feature type="compositionally biased region" description="Polar residues" evidence="1">
    <location>
        <begin position="140"/>
        <end position="153"/>
    </location>
</feature>
<evidence type="ECO:0000313" key="3">
    <source>
        <dbReference type="Proteomes" id="UP001153076"/>
    </source>
</evidence>
<proteinExistence type="predicted"/>
<keyword evidence="3" id="KW-1185">Reference proteome</keyword>
<comment type="caution">
    <text evidence="2">The sequence shown here is derived from an EMBL/GenBank/DDBJ whole genome shotgun (WGS) entry which is preliminary data.</text>
</comment>
<sequence length="185" mass="21311">MLVFEYAIFPFLEVRELEIREPIVKAFNETNEFEAYVDDAQALRIEKEAYAATKEELEYIRALTSTLLCVADIKVDDDILRDKLNDIIEEEDGTHGMYCPSRTMTCSHQLMLLKREHPATCKSQVNETTPPLRRGYGSPRRQNPSMTHTSSYVNAEDALGMGKRRMGIVYSSRKRLRKVSKQISE</sequence>
<evidence type="ECO:0000313" key="2">
    <source>
        <dbReference type="EMBL" id="KAJ8422139.1"/>
    </source>
</evidence>
<gene>
    <name evidence="2" type="ORF">Cgig2_002647</name>
</gene>